<dbReference type="HOGENOM" id="CLU_047806_7_1_0"/>
<feature type="domain" description="Exonuclease" evidence="1">
    <location>
        <begin position="8"/>
        <end position="176"/>
    </location>
</feature>
<sequence>MLEIQNNVFLAFDLETTGLSPEYGDRIIEIAAIPIFNKKIKFKYSFHTLVNPMIFIPGEVSRFHKLNNEDVSQAPLLIDVFPRFKEYIDDSILVSHNAKMDLRFLDIAAKESGMFSIDNYYIDTLEVSKYFLESGPYNLEHLSNKFNLGINKFHRAWDDALATARLFQKYINLFSLKALENFIRKWGD</sequence>
<dbReference type="GO" id="GO:0008408">
    <property type="term" value="F:3'-5' exonuclease activity"/>
    <property type="evidence" value="ECO:0007669"/>
    <property type="project" value="TreeGrafter"/>
</dbReference>
<dbReference type="NCBIfam" id="TIGR00573">
    <property type="entry name" value="dnaq"/>
    <property type="match status" value="1"/>
</dbReference>
<dbReference type="GO" id="GO:0003887">
    <property type="term" value="F:DNA-directed DNA polymerase activity"/>
    <property type="evidence" value="ECO:0007669"/>
    <property type="project" value="UniProtKB-EC"/>
</dbReference>
<dbReference type="PANTHER" id="PTHR30231:SF41">
    <property type="entry name" value="DNA POLYMERASE III SUBUNIT EPSILON"/>
    <property type="match status" value="1"/>
</dbReference>
<proteinExistence type="predicted"/>
<dbReference type="Proteomes" id="UP000032809">
    <property type="component" value="Chromosome I"/>
</dbReference>
<accession>A0A0C7P3P9</accession>
<organism evidence="2 3">
    <name type="scientific">Defluviitoga tunisiensis</name>
    <dbReference type="NCBI Taxonomy" id="1006576"/>
    <lineage>
        <taxon>Bacteria</taxon>
        <taxon>Thermotogati</taxon>
        <taxon>Thermotogota</taxon>
        <taxon>Thermotogae</taxon>
        <taxon>Petrotogales</taxon>
        <taxon>Petrotogaceae</taxon>
        <taxon>Defluviitoga</taxon>
    </lineage>
</organism>
<dbReference type="GO" id="GO:0003677">
    <property type="term" value="F:DNA binding"/>
    <property type="evidence" value="ECO:0007669"/>
    <property type="project" value="InterPro"/>
</dbReference>
<dbReference type="GO" id="GO:0045004">
    <property type="term" value="P:DNA replication proofreading"/>
    <property type="evidence" value="ECO:0007669"/>
    <property type="project" value="TreeGrafter"/>
</dbReference>
<keyword evidence="2" id="KW-0548">Nucleotidyltransferase</keyword>
<dbReference type="CDD" id="cd06127">
    <property type="entry name" value="DEDDh"/>
    <property type="match status" value="1"/>
</dbReference>
<name>A0A0C7P3P9_DEFTU</name>
<evidence type="ECO:0000259" key="1">
    <source>
        <dbReference type="SMART" id="SM00479"/>
    </source>
</evidence>
<dbReference type="EMBL" id="LN824141">
    <property type="protein sequence ID" value="CEP78504.1"/>
    <property type="molecule type" value="Genomic_DNA"/>
</dbReference>
<evidence type="ECO:0000313" key="3">
    <source>
        <dbReference type="Proteomes" id="UP000032809"/>
    </source>
</evidence>
<dbReference type="SMART" id="SM00479">
    <property type="entry name" value="EXOIII"/>
    <property type="match status" value="1"/>
</dbReference>
<keyword evidence="3" id="KW-1185">Reference proteome</keyword>
<evidence type="ECO:0000313" key="2">
    <source>
        <dbReference type="EMBL" id="CEP78504.1"/>
    </source>
</evidence>
<protein>
    <submittedName>
        <fullName evidence="2">DNA polymerase III epsilon subunit</fullName>
        <ecNumber evidence="2">2.7.7.7</ecNumber>
    </submittedName>
</protein>
<dbReference type="InterPro" id="IPR012337">
    <property type="entry name" value="RNaseH-like_sf"/>
</dbReference>
<keyword evidence="2" id="KW-0808">Transferase</keyword>
<dbReference type="FunFam" id="3.30.420.10:FF:000045">
    <property type="entry name" value="3'-5' exonuclease DinG"/>
    <property type="match status" value="1"/>
</dbReference>
<reference evidence="3" key="1">
    <citation type="submission" date="2014-11" db="EMBL/GenBank/DDBJ databases">
        <authorList>
            <person name="Wibberg D."/>
        </authorList>
    </citation>
    <scope>NUCLEOTIDE SEQUENCE [LARGE SCALE GENOMIC DNA]</scope>
    <source>
        <strain evidence="3">L3</strain>
    </source>
</reference>
<dbReference type="EC" id="2.7.7.7" evidence="2"/>
<dbReference type="SUPFAM" id="SSF53098">
    <property type="entry name" value="Ribonuclease H-like"/>
    <property type="match status" value="1"/>
</dbReference>
<dbReference type="InterPro" id="IPR013520">
    <property type="entry name" value="Ribonucl_H"/>
</dbReference>
<gene>
    <name evidence="2" type="ORF">DTL3_1203</name>
</gene>
<dbReference type="Pfam" id="PF00929">
    <property type="entry name" value="RNase_T"/>
    <property type="match status" value="1"/>
</dbReference>
<dbReference type="InterPro" id="IPR006054">
    <property type="entry name" value="DnaQ"/>
</dbReference>
<dbReference type="RefSeq" id="WP_045087934.1">
    <property type="nucleotide sequence ID" value="NZ_LN824141.1"/>
</dbReference>
<dbReference type="Gene3D" id="3.30.420.10">
    <property type="entry name" value="Ribonuclease H-like superfamily/Ribonuclease H"/>
    <property type="match status" value="1"/>
</dbReference>
<dbReference type="KEGG" id="dtn:DTL3_1203"/>
<dbReference type="AlphaFoldDB" id="A0A0C7P3P9"/>
<dbReference type="GO" id="GO:0005829">
    <property type="term" value="C:cytosol"/>
    <property type="evidence" value="ECO:0007669"/>
    <property type="project" value="TreeGrafter"/>
</dbReference>
<dbReference type="STRING" id="1006576.DTL3_1203"/>
<dbReference type="PANTHER" id="PTHR30231">
    <property type="entry name" value="DNA POLYMERASE III SUBUNIT EPSILON"/>
    <property type="match status" value="1"/>
</dbReference>
<dbReference type="InterPro" id="IPR036397">
    <property type="entry name" value="RNaseH_sf"/>
</dbReference>
<dbReference type="OrthoDB" id="9813328at2"/>